<dbReference type="PROSITE" id="PS52029">
    <property type="entry name" value="LD_TPASE"/>
    <property type="match status" value="1"/>
</dbReference>
<proteinExistence type="inferred from homology"/>
<dbReference type="Pfam" id="PF03734">
    <property type="entry name" value="YkuD"/>
    <property type="match status" value="1"/>
</dbReference>
<dbReference type="Proteomes" id="UP000050326">
    <property type="component" value="Unassembled WGS sequence"/>
</dbReference>
<sequence length="290" mass="31254">MFYGNWFRQCPMGSAAYIIRQGDTLYKIAQKFSTTVEAIISINPGINPMALYIGQQICVPQRLPQPLSCPIGTSPYQVKAGDTLYAIAKKFNTTVQAIISANPDIDPDKLYVGQQICVTEELPPVTTCPTLNTYVIQKGDILSVIARAFNVSIQNILAINPGLNPNNMPVGAVICLPVAPSPLSINVSIRAKTLGLYRSGSLVKSYPVATGKPTTPTPEGTFSIINKQVNPGGPFGTRWMGLSKPHYGIHGNNNPASIGTAASNGCVRMYNDDVNELFNLVPVNTIVRIF</sequence>
<feature type="domain" description="LysM" evidence="10">
    <location>
        <begin position="74"/>
        <end position="118"/>
    </location>
</feature>
<dbReference type="Gene3D" id="3.10.350.10">
    <property type="entry name" value="LysM domain"/>
    <property type="match status" value="3"/>
</dbReference>
<evidence type="ECO:0000259" key="11">
    <source>
        <dbReference type="PROSITE" id="PS52029"/>
    </source>
</evidence>
<evidence type="ECO:0000256" key="6">
    <source>
        <dbReference type="ARBA" id="ARBA00022960"/>
    </source>
</evidence>
<dbReference type="OrthoDB" id="9787225at2"/>
<evidence type="ECO:0000256" key="1">
    <source>
        <dbReference type="ARBA" id="ARBA00004752"/>
    </source>
</evidence>
<dbReference type="PANTHER" id="PTHR30582:SF24">
    <property type="entry name" value="L,D-TRANSPEPTIDASE ERFK_SRFK-RELATED"/>
    <property type="match status" value="1"/>
</dbReference>
<dbReference type="EMBL" id="LKET01000029">
    <property type="protein sequence ID" value="KPU44794.1"/>
    <property type="molecule type" value="Genomic_DNA"/>
</dbReference>
<keyword evidence="5" id="KW-0378">Hydrolase</keyword>
<evidence type="ECO:0000259" key="10">
    <source>
        <dbReference type="PROSITE" id="PS51782"/>
    </source>
</evidence>
<keyword evidence="6 9" id="KW-0133">Cell shape</keyword>
<dbReference type="GO" id="GO:0071972">
    <property type="term" value="F:peptidoglycan L,D-transpeptidase activity"/>
    <property type="evidence" value="ECO:0007669"/>
    <property type="project" value="TreeGrafter"/>
</dbReference>
<evidence type="ECO:0000313" key="13">
    <source>
        <dbReference type="Proteomes" id="UP000050326"/>
    </source>
</evidence>
<dbReference type="EC" id="2.-.-.-" evidence="12"/>
<dbReference type="CDD" id="cd16913">
    <property type="entry name" value="YkuD_like"/>
    <property type="match status" value="1"/>
</dbReference>
<keyword evidence="3" id="KW-0328">Glycosyltransferase</keyword>
<feature type="domain" description="LysM" evidence="10">
    <location>
        <begin position="132"/>
        <end position="176"/>
    </location>
</feature>
<dbReference type="GO" id="GO:0071555">
    <property type="term" value="P:cell wall organization"/>
    <property type="evidence" value="ECO:0007669"/>
    <property type="project" value="UniProtKB-UniRule"/>
</dbReference>
<dbReference type="PROSITE" id="PS51782">
    <property type="entry name" value="LYSM"/>
    <property type="match status" value="3"/>
</dbReference>
<dbReference type="SUPFAM" id="SSF54106">
    <property type="entry name" value="LysM domain"/>
    <property type="match status" value="3"/>
</dbReference>
<keyword evidence="4 12" id="KW-0808">Transferase</keyword>
<keyword evidence="7 9" id="KW-0573">Peptidoglycan synthesis</keyword>
<dbReference type="CDD" id="cd00118">
    <property type="entry name" value="LysM"/>
    <property type="match status" value="3"/>
</dbReference>
<dbReference type="InterPro" id="IPR036779">
    <property type="entry name" value="LysM_dom_sf"/>
</dbReference>
<dbReference type="GO" id="GO:0016757">
    <property type="term" value="F:glycosyltransferase activity"/>
    <property type="evidence" value="ECO:0007669"/>
    <property type="project" value="UniProtKB-KW"/>
</dbReference>
<gene>
    <name evidence="12" type="primary">ykuD_1</name>
    <name evidence="12" type="ORF">OXPF_18800</name>
</gene>
<feature type="active site" description="Nucleophile" evidence="9">
    <location>
        <position position="266"/>
    </location>
</feature>
<comment type="similarity">
    <text evidence="2">Belongs to the YkuD family.</text>
</comment>
<feature type="domain" description="LysM" evidence="10">
    <location>
        <begin position="15"/>
        <end position="59"/>
    </location>
</feature>
<name>A0A0P8WA02_9CLOT</name>
<evidence type="ECO:0000256" key="4">
    <source>
        <dbReference type="ARBA" id="ARBA00022679"/>
    </source>
</evidence>
<dbReference type="Pfam" id="PF01476">
    <property type="entry name" value="LysM"/>
    <property type="match status" value="3"/>
</dbReference>
<dbReference type="STRING" id="36849.OXPF_18800"/>
<dbReference type="GO" id="GO:0008360">
    <property type="term" value="P:regulation of cell shape"/>
    <property type="evidence" value="ECO:0007669"/>
    <property type="project" value="UniProtKB-UniRule"/>
</dbReference>
<feature type="active site" description="Proton donor/acceptor" evidence="9">
    <location>
        <position position="250"/>
    </location>
</feature>
<dbReference type="InterPro" id="IPR038063">
    <property type="entry name" value="Transpep_catalytic_dom"/>
</dbReference>
<dbReference type="GO" id="GO:0018104">
    <property type="term" value="P:peptidoglycan-protein cross-linking"/>
    <property type="evidence" value="ECO:0007669"/>
    <property type="project" value="TreeGrafter"/>
</dbReference>
<accession>A0A0P8WA02</accession>
<dbReference type="InterPro" id="IPR018392">
    <property type="entry name" value="LysM"/>
</dbReference>
<reference evidence="12 13" key="1">
    <citation type="submission" date="2015-09" db="EMBL/GenBank/DDBJ databases">
        <title>Genome sequence of Oxobacter pfennigii DSM 3222.</title>
        <authorList>
            <person name="Poehlein A."/>
            <person name="Bengelsdorf F.R."/>
            <person name="Schiel-Bengelsdorf B."/>
            <person name="Duerre P."/>
            <person name="Daniel R."/>
        </authorList>
    </citation>
    <scope>NUCLEOTIDE SEQUENCE [LARGE SCALE GENOMIC DNA]</scope>
    <source>
        <strain evidence="12 13">DSM 3222</strain>
    </source>
</reference>
<dbReference type="UniPathway" id="UPA00219"/>
<dbReference type="GO" id="GO:0005576">
    <property type="term" value="C:extracellular region"/>
    <property type="evidence" value="ECO:0007669"/>
    <property type="project" value="TreeGrafter"/>
</dbReference>
<evidence type="ECO:0000256" key="8">
    <source>
        <dbReference type="ARBA" id="ARBA00023316"/>
    </source>
</evidence>
<dbReference type="SMART" id="SM00257">
    <property type="entry name" value="LysM"/>
    <property type="match status" value="3"/>
</dbReference>
<dbReference type="PANTHER" id="PTHR30582">
    <property type="entry name" value="L,D-TRANSPEPTIDASE"/>
    <property type="match status" value="1"/>
</dbReference>
<dbReference type="Gene3D" id="2.40.440.10">
    <property type="entry name" value="L,D-transpeptidase catalytic domain-like"/>
    <property type="match status" value="1"/>
</dbReference>
<dbReference type="InterPro" id="IPR005490">
    <property type="entry name" value="LD_TPept_cat_dom"/>
</dbReference>
<dbReference type="PATRIC" id="fig|36849.3.peg.1980"/>
<dbReference type="AlphaFoldDB" id="A0A0P8WA02"/>
<dbReference type="SUPFAM" id="SSF141523">
    <property type="entry name" value="L,D-transpeptidase catalytic domain-like"/>
    <property type="match status" value="1"/>
</dbReference>
<evidence type="ECO:0000256" key="7">
    <source>
        <dbReference type="ARBA" id="ARBA00022984"/>
    </source>
</evidence>
<protein>
    <submittedName>
        <fullName evidence="12">Putative L,D-transpeptidase YkuD</fullName>
        <ecNumber evidence="12">2.-.-.-</ecNumber>
    </submittedName>
</protein>
<keyword evidence="8 9" id="KW-0961">Cell wall biogenesis/degradation</keyword>
<evidence type="ECO:0000256" key="5">
    <source>
        <dbReference type="ARBA" id="ARBA00022801"/>
    </source>
</evidence>
<comment type="caution">
    <text evidence="12">The sequence shown here is derived from an EMBL/GenBank/DDBJ whole genome shotgun (WGS) entry which is preliminary data.</text>
</comment>
<evidence type="ECO:0000256" key="2">
    <source>
        <dbReference type="ARBA" id="ARBA00005992"/>
    </source>
</evidence>
<evidence type="ECO:0000256" key="3">
    <source>
        <dbReference type="ARBA" id="ARBA00022676"/>
    </source>
</evidence>
<evidence type="ECO:0000256" key="9">
    <source>
        <dbReference type="PROSITE-ProRule" id="PRU01373"/>
    </source>
</evidence>
<dbReference type="InterPro" id="IPR050979">
    <property type="entry name" value="LD-transpeptidase"/>
</dbReference>
<evidence type="ECO:0000313" key="12">
    <source>
        <dbReference type="EMBL" id="KPU44794.1"/>
    </source>
</evidence>
<organism evidence="12 13">
    <name type="scientific">Oxobacter pfennigii</name>
    <dbReference type="NCBI Taxonomy" id="36849"/>
    <lineage>
        <taxon>Bacteria</taxon>
        <taxon>Bacillati</taxon>
        <taxon>Bacillota</taxon>
        <taxon>Clostridia</taxon>
        <taxon>Eubacteriales</taxon>
        <taxon>Clostridiaceae</taxon>
        <taxon>Oxobacter</taxon>
    </lineage>
</organism>
<comment type="pathway">
    <text evidence="1 9">Cell wall biogenesis; peptidoglycan biosynthesis.</text>
</comment>
<feature type="domain" description="L,D-TPase catalytic" evidence="11">
    <location>
        <begin position="183"/>
        <end position="290"/>
    </location>
</feature>
<keyword evidence="13" id="KW-1185">Reference proteome</keyword>